<evidence type="ECO:0000256" key="1">
    <source>
        <dbReference type="SAM" id="MobiDB-lite"/>
    </source>
</evidence>
<proteinExistence type="predicted"/>
<sequence>MSDDPYADLPSATTPVPAKRPLVGGDEPSQPAAKRAAIEPTPSPPSPKPAAKPALDLFQTIDKIKGYMMVDKKFAKASVLFGKLLVEECSVRSPSDEVMTALLDAIKDVMDAKADRIHHVDARNEFKALVLLVDAHRAALLTAPEYEADTLDNWVLDAVLHNDLFTDDTYRFAKATKALASHLDRRDEGVESKNDGDVDALDRVLFPCLRTLMARHTTSWAKTAVELVMHRLTATRLTFPEAYRNEIDLWTQTIHQRKHAPVDKISAAAEMRKNIIIYNETQTGNKVGRVNHPLHNIN</sequence>
<dbReference type="EMBL" id="JH767195">
    <property type="protein sequence ID" value="EQC28374.1"/>
    <property type="molecule type" value="Genomic_DNA"/>
</dbReference>
<dbReference type="AlphaFoldDB" id="T0PSB2"/>
<evidence type="ECO:0000313" key="3">
    <source>
        <dbReference type="Proteomes" id="UP000030762"/>
    </source>
</evidence>
<feature type="region of interest" description="Disordered" evidence="1">
    <location>
        <begin position="1"/>
        <end position="52"/>
    </location>
</feature>
<dbReference type="PANTHER" id="PTHR36749:SF1">
    <property type="entry name" value="F7O18.3 PROTEIN"/>
    <property type="match status" value="1"/>
</dbReference>
<protein>
    <submittedName>
        <fullName evidence="2">Uncharacterized protein</fullName>
    </submittedName>
</protein>
<dbReference type="VEuPathDB" id="FungiDB:SDRG_13921"/>
<accession>T0PSB2</accession>
<feature type="compositionally biased region" description="Pro residues" evidence="1">
    <location>
        <begin position="41"/>
        <end position="50"/>
    </location>
</feature>
<organism evidence="2 3">
    <name type="scientific">Saprolegnia diclina (strain VS20)</name>
    <dbReference type="NCBI Taxonomy" id="1156394"/>
    <lineage>
        <taxon>Eukaryota</taxon>
        <taxon>Sar</taxon>
        <taxon>Stramenopiles</taxon>
        <taxon>Oomycota</taxon>
        <taxon>Saprolegniomycetes</taxon>
        <taxon>Saprolegniales</taxon>
        <taxon>Saprolegniaceae</taxon>
        <taxon>Saprolegnia</taxon>
    </lineage>
</organism>
<dbReference type="InParanoid" id="T0PSB2"/>
<dbReference type="PANTHER" id="PTHR36749">
    <property type="entry name" value="F7O18.3 PROTEIN"/>
    <property type="match status" value="1"/>
</dbReference>
<reference evidence="2 3" key="1">
    <citation type="submission" date="2012-04" db="EMBL/GenBank/DDBJ databases">
        <title>The Genome Sequence of Saprolegnia declina VS20.</title>
        <authorList>
            <consortium name="The Broad Institute Genome Sequencing Platform"/>
            <person name="Russ C."/>
            <person name="Nusbaum C."/>
            <person name="Tyler B."/>
            <person name="van West P."/>
            <person name="Dieguez-Uribeondo J."/>
            <person name="de Bruijn I."/>
            <person name="Tripathy S."/>
            <person name="Jiang R."/>
            <person name="Young S.K."/>
            <person name="Zeng Q."/>
            <person name="Gargeya S."/>
            <person name="Fitzgerald M."/>
            <person name="Haas B."/>
            <person name="Abouelleil A."/>
            <person name="Alvarado L."/>
            <person name="Arachchi H.M."/>
            <person name="Berlin A."/>
            <person name="Chapman S.B."/>
            <person name="Goldberg J."/>
            <person name="Griggs A."/>
            <person name="Gujja S."/>
            <person name="Hansen M."/>
            <person name="Howarth C."/>
            <person name="Imamovic A."/>
            <person name="Larimer J."/>
            <person name="McCowen C."/>
            <person name="Montmayeur A."/>
            <person name="Murphy C."/>
            <person name="Neiman D."/>
            <person name="Pearson M."/>
            <person name="Priest M."/>
            <person name="Roberts A."/>
            <person name="Saif S."/>
            <person name="Shea T."/>
            <person name="Sisk P."/>
            <person name="Sykes S."/>
            <person name="Wortman J."/>
            <person name="Nusbaum C."/>
            <person name="Birren B."/>
        </authorList>
    </citation>
    <scope>NUCLEOTIDE SEQUENCE [LARGE SCALE GENOMIC DNA]</scope>
    <source>
        <strain evidence="2 3">VS20</strain>
    </source>
</reference>
<gene>
    <name evidence="2" type="ORF">SDRG_13921</name>
</gene>
<evidence type="ECO:0000313" key="2">
    <source>
        <dbReference type="EMBL" id="EQC28374.1"/>
    </source>
</evidence>
<dbReference type="eggNOG" id="ENOG502RZZD">
    <property type="taxonomic scope" value="Eukaryota"/>
</dbReference>
<name>T0PSB2_SAPDV</name>
<dbReference type="Proteomes" id="UP000030762">
    <property type="component" value="Unassembled WGS sequence"/>
</dbReference>
<dbReference type="GeneID" id="19954648"/>
<dbReference type="OMA" id="TDETYQF"/>
<dbReference type="RefSeq" id="XP_008618244.1">
    <property type="nucleotide sequence ID" value="XM_008620022.1"/>
</dbReference>
<dbReference type="OrthoDB" id="64928at2759"/>
<keyword evidence="3" id="KW-1185">Reference proteome</keyword>